<keyword evidence="2" id="KW-1185">Reference proteome</keyword>
<dbReference type="EMBL" id="MU006217">
    <property type="protein sequence ID" value="KAF2831847.1"/>
    <property type="molecule type" value="Genomic_DNA"/>
</dbReference>
<evidence type="ECO:0000313" key="2">
    <source>
        <dbReference type="Proteomes" id="UP000799424"/>
    </source>
</evidence>
<protein>
    <submittedName>
        <fullName evidence="1">Uncharacterized protein</fullName>
    </submittedName>
</protein>
<name>A0A6A7AGQ3_9PLEO</name>
<sequence>MSAGFFDLPRELWEMTSHLALYHCQYTFLTAEYKPPEPKSGAEACHAFTRHGVTDLKLQSSCDTPNFRQFGPGTLLGPLSTQELHVQLLSHTPVDSDSEEQTVYEDDIYFRLLVSKLVGCPLVRLRVAVEALDSSIDFEVLRAVAALGGQLEQFVFEVEDSVPWGE</sequence>
<proteinExistence type="predicted"/>
<reference evidence="1" key="1">
    <citation type="journal article" date="2020" name="Stud. Mycol.">
        <title>101 Dothideomycetes genomes: a test case for predicting lifestyles and emergence of pathogens.</title>
        <authorList>
            <person name="Haridas S."/>
            <person name="Albert R."/>
            <person name="Binder M."/>
            <person name="Bloem J."/>
            <person name="Labutti K."/>
            <person name="Salamov A."/>
            <person name="Andreopoulos B."/>
            <person name="Baker S."/>
            <person name="Barry K."/>
            <person name="Bills G."/>
            <person name="Bluhm B."/>
            <person name="Cannon C."/>
            <person name="Castanera R."/>
            <person name="Culley D."/>
            <person name="Daum C."/>
            <person name="Ezra D."/>
            <person name="Gonzalez J."/>
            <person name="Henrissat B."/>
            <person name="Kuo A."/>
            <person name="Liang C."/>
            <person name="Lipzen A."/>
            <person name="Lutzoni F."/>
            <person name="Magnuson J."/>
            <person name="Mondo S."/>
            <person name="Nolan M."/>
            <person name="Ohm R."/>
            <person name="Pangilinan J."/>
            <person name="Park H.-J."/>
            <person name="Ramirez L."/>
            <person name="Alfaro M."/>
            <person name="Sun H."/>
            <person name="Tritt A."/>
            <person name="Yoshinaga Y."/>
            <person name="Zwiers L.-H."/>
            <person name="Turgeon B."/>
            <person name="Goodwin S."/>
            <person name="Spatafora J."/>
            <person name="Crous P."/>
            <person name="Grigoriev I."/>
        </authorList>
    </citation>
    <scope>NUCLEOTIDE SEQUENCE</scope>
    <source>
        <strain evidence="1">CBS 113818</strain>
    </source>
</reference>
<dbReference type="Proteomes" id="UP000799424">
    <property type="component" value="Unassembled WGS sequence"/>
</dbReference>
<gene>
    <name evidence="1" type="ORF">CC86DRAFT_400632</name>
</gene>
<evidence type="ECO:0000313" key="1">
    <source>
        <dbReference type="EMBL" id="KAF2831847.1"/>
    </source>
</evidence>
<accession>A0A6A7AGQ3</accession>
<dbReference type="AlphaFoldDB" id="A0A6A7AGQ3"/>
<organism evidence="1 2">
    <name type="scientific">Ophiobolus disseminans</name>
    <dbReference type="NCBI Taxonomy" id="1469910"/>
    <lineage>
        <taxon>Eukaryota</taxon>
        <taxon>Fungi</taxon>
        <taxon>Dikarya</taxon>
        <taxon>Ascomycota</taxon>
        <taxon>Pezizomycotina</taxon>
        <taxon>Dothideomycetes</taxon>
        <taxon>Pleosporomycetidae</taxon>
        <taxon>Pleosporales</taxon>
        <taxon>Pleosporineae</taxon>
        <taxon>Phaeosphaeriaceae</taxon>
        <taxon>Ophiobolus</taxon>
    </lineage>
</organism>